<evidence type="ECO:0000313" key="1">
    <source>
        <dbReference type="EMBL" id="GAA0140404.1"/>
    </source>
</evidence>
<evidence type="ECO:0000313" key="2">
    <source>
        <dbReference type="Proteomes" id="UP001454036"/>
    </source>
</evidence>
<dbReference type="EMBL" id="BAABME010000178">
    <property type="protein sequence ID" value="GAA0140404.1"/>
    <property type="molecule type" value="Genomic_DNA"/>
</dbReference>
<accession>A0AAV3NMJ9</accession>
<sequence length="85" mass="9367">MIKPPINTSFLISSISLNVSPATNSAFDTLYALHCDFLNLQHSILKDSNIPALPNMIYCCCNANSSQLTLEPLPQSFASNPLRFH</sequence>
<name>A0AAV3NMJ9_LITER</name>
<comment type="caution">
    <text evidence="1">The sequence shown here is derived from an EMBL/GenBank/DDBJ whole genome shotgun (WGS) entry which is preliminary data.</text>
</comment>
<reference evidence="1 2" key="1">
    <citation type="submission" date="2024-01" db="EMBL/GenBank/DDBJ databases">
        <title>The complete chloroplast genome sequence of Lithospermum erythrorhizon: insights into the phylogenetic relationship among Boraginaceae species and the maternal lineages of purple gromwells.</title>
        <authorList>
            <person name="Okada T."/>
            <person name="Watanabe K."/>
        </authorList>
    </citation>
    <scope>NUCLEOTIDE SEQUENCE [LARGE SCALE GENOMIC DNA]</scope>
</reference>
<gene>
    <name evidence="1" type="ORF">LIER_01760</name>
</gene>
<organism evidence="1 2">
    <name type="scientific">Lithospermum erythrorhizon</name>
    <name type="common">Purple gromwell</name>
    <name type="synonym">Lithospermum officinale var. erythrorhizon</name>
    <dbReference type="NCBI Taxonomy" id="34254"/>
    <lineage>
        <taxon>Eukaryota</taxon>
        <taxon>Viridiplantae</taxon>
        <taxon>Streptophyta</taxon>
        <taxon>Embryophyta</taxon>
        <taxon>Tracheophyta</taxon>
        <taxon>Spermatophyta</taxon>
        <taxon>Magnoliopsida</taxon>
        <taxon>eudicotyledons</taxon>
        <taxon>Gunneridae</taxon>
        <taxon>Pentapetalae</taxon>
        <taxon>asterids</taxon>
        <taxon>lamiids</taxon>
        <taxon>Boraginales</taxon>
        <taxon>Boraginaceae</taxon>
        <taxon>Boraginoideae</taxon>
        <taxon>Lithospermeae</taxon>
        <taxon>Lithospermum</taxon>
    </lineage>
</organism>
<protein>
    <submittedName>
        <fullName evidence="1">Uncharacterized protein</fullName>
    </submittedName>
</protein>
<proteinExistence type="predicted"/>
<keyword evidence="2" id="KW-1185">Reference proteome</keyword>
<dbReference type="Proteomes" id="UP001454036">
    <property type="component" value="Unassembled WGS sequence"/>
</dbReference>
<dbReference type="AlphaFoldDB" id="A0AAV3NMJ9"/>